<evidence type="ECO:0000256" key="10">
    <source>
        <dbReference type="ARBA" id="ARBA00023136"/>
    </source>
</evidence>
<dbReference type="NCBIfam" id="TIGR01494">
    <property type="entry name" value="ATPase_P-type"/>
    <property type="match status" value="1"/>
</dbReference>
<reference evidence="13 14" key="1">
    <citation type="submission" date="2018-10" db="EMBL/GenBank/DDBJ databases">
        <title>Draft genome sequence of the microsporidian Tubulinosema ratisbonensis.</title>
        <authorList>
            <person name="Polonais V."/>
            <person name="Peyretaillade E."/>
            <person name="Niehus S."/>
            <person name="Wawrzyniak I."/>
            <person name="Franchet A."/>
            <person name="Gaspin C."/>
            <person name="Reichstadt M."/>
            <person name="Belser C."/>
            <person name="Labadie K."/>
            <person name="Delbac F."/>
            <person name="Ferrandon D."/>
        </authorList>
    </citation>
    <scope>NUCLEOTIDE SEQUENCE [LARGE SCALE GENOMIC DNA]</scope>
    <source>
        <strain evidence="13 14">Franzen</strain>
    </source>
</reference>
<dbReference type="VEuPathDB" id="MicrosporidiaDB:TUBRATIS_25400"/>
<dbReference type="GO" id="GO:0019829">
    <property type="term" value="F:ATPase-coupled monoatomic cation transmembrane transporter activity"/>
    <property type="evidence" value="ECO:0007669"/>
    <property type="project" value="TreeGrafter"/>
</dbReference>
<dbReference type="InterPro" id="IPR006544">
    <property type="entry name" value="P-type_TPase_V"/>
</dbReference>
<protein>
    <submittedName>
        <fullName evidence="13">Cation-transporting atpase</fullName>
    </submittedName>
</protein>
<accession>A0A437AIL1</accession>
<dbReference type="SFLD" id="SFLDF00027">
    <property type="entry name" value="p-type_atpase"/>
    <property type="match status" value="1"/>
</dbReference>
<keyword evidence="3 11" id="KW-0812">Transmembrane</keyword>
<dbReference type="SFLD" id="SFLDG00002">
    <property type="entry name" value="C1.7:_P-type_atpase_like"/>
    <property type="match status" value="1"/>
</dbReference>
<feature type="domain" description="ERCC4" evidence="12">
    <location>
        <begin position="823"/>
        <end position="914"/>
    </location>
</feature>
<dbReference type="InterPro" id="IPR044492">
    <property type="entry name" value="P_typ_ATPase_HD_dom"/>
</dbReference>
<organism evidence="13 14">
    <name type="scientific">Tubulinosema ratisbonensis</name>
    <dbReference type="NCBI Taxonomy" id="291195"/>
    <lineage>
        <taxon>Eukaryota</taxon>
        <taxon>Fungi</taxon>
        <taxon>Fungi incertae sedis</taxon>
        <taxon>Microsporidia</taxon>
        <taxon>Tubulinosematoidea</taxon>
        <taxon>Tubulinosematidae</taxon>
        <taxon>Tubulinosema</taxon>
    </lineage>
</organism>
<dbReference type="InterPro" id="IPR036388">
    <property type="entry name" value="WH-like_DNA-bd_sf"/>
</dbReference>
<dbReference type="PANTHER" id="PTHR45630">
    <property type="entry name" value="CATION-TRANSPORTING ATPASE-RELATED"/>
    <property type="match status" value="1"/>
</dbReference>
<dbReference type="EMBL" id="RCSS01000680">
    <property type="protein sequence ID" value="RVD91023.1"/>
    <property type="molecule type" value="Genomic_DNA"/>
</dbReference>
<dbReference type="OrthoDB" id="48943at2759"/>
<dbReference type="Pfam" id="PF02732">
    <property type="entry name" value="ERCC4"/>
    <property type="match status" value="1"/>
</dbReference>
<dbReference type="GO" id="GO:0016020">
    <property type="term" value="C:membrane"/>
    <property type="evidence" value="ECO:0007669"/>
    <property type="project" value="UniProtKB-SubCell"/>
</dbReference>
<gene>
    <name evidence="13" type="ORF">TUBRATIS_25400</name>
</gene>
<comment type="caution">
    <text evidence="13">The sequence shown here is derived from an EMBL/GenBank/DDBJ whole genome shotgun (WGS) entry which is preliminary data.</text>
</comment>
<dbReference type="GO" id="GO:0140358">
    <property type="term" value="F:P-type transmembrane transporter activity"/>
    <property type="evidence" value="ECO:0007669"/>
    <property type="project" value="InterPro"/>
</dbReference>
<dbReference type="InterPro" id="IPR036412">
    <property type="entry name" value="HAD-like_sf"/>
</dbReference>
<name>A0A437AIL1_9MICR</name>
<keyword evidence="2" id="KW-0597">Phosphoprotein</keyword>
<dbReference type="SUPFAM" id="SSF81660">
    <property type="entry name" value="Metal cation-transporting ATPase, ATP-binding domain N"/>
    <property type="match status" value="1"/>
</dbReference>
<dbReference type="GO" id="GO:0046872">
    <property type="term" value="F:metal ion binding"/>
    <property type="evidence" value="ECO:0007669"/>
    <property type="project" value="UniProtKB-KW"/>
</dbReference>
<dbReference type="SUPFAM" id="SSF81665">
    <property type="entry name" value="Calcium ATPase, transmembrane domain M"/>
    <property type="match status" value="1"/>
</dbReference>
<evidence type="ECO:0000256" key="1">
    <source>
        <dbReference type="ARBA" id="ARBA00004141"/>
    </source>
</evidence>
<dbReference type="InterPro" id="IPR023298">
    <property type="entry name" value="ATPase_P-typ_TM_dom_sf"/>
</dbReference>
<dbReference type="GO" id="GO:0004518">
    <property type="term" value="F:nuclease activity"/>
    <property type="evidence" value="ECO:0007669"/>
    <property type="project" value="InterPro"/>
</dbReference>
<keyword evidence="9 11" id="KW-1133">Transmembrane helix</keyword>
<dbReference type="Pfam" id="PF13246">
    <property type="entry name" value="Cation_ATPase"/>
    <property type="match status" value="1"/>
</dbReference>
<dbReference type="InterPro" id="IPR011335">
    <property type="entry name" value="Restrct_endonuc-II-like"/>
</dbReference>
<dbReference type="CDD" id="cd21036">
    <property type="entry name" value="WH_MUS81"/>
    <property type="match status" value="1"/>
</dbReference>
<dbReference type="PROSITE" id="PS00154">
    <property type="entry name" value="ATPASE_E1_E2"/>
    <property type="match status" value="1"/>
</dbReference>
<keyword evidence="5" id="KW-0547">Nucleotide-binding</keyword>
<feature type="transmembrane region" description="Helical" evidence="11">
    <location>
        <begin position="610"/>
        <end position="630"/>
    </location>
</feature>
<evidence type="ECO:0000313" key="13">
    <source>
        <dbReference type="EMBL" id="RVD91023.1"/>
    </source>
</evidence>
<evidence type="ECO:0000256" key="2">
    <source>
        <dbReference type="ARBA" id="ARBA00022553"/>
    </source>
</evidence>
<feature type="transmembrane region" description="Helical" evidence="11">
    <location>
        <begin position="543"/>
        <end position="563"/>
    </location>
</feature>
<dbReference type="SUPFAM" id="SSF52980">
    <property type="entry name" value="Restriction endonuclease-like"/>
    <property type="match status" value="1"/>
</dbReference>
<dbReference type="InterPro" id="IPR023214">
    <property type="entry name" value="HAD_sf"/>
</dbReference>
<evidence type="ECO:0000313" key="14">
    <source>
        <dbReference type="Proteomes" id="UP000282876"/>
    </source>
</evidence>
<dbReference type="PRINTS" id="PR00119">
    <property type="entry name" value="CATATPASE"/>
</dbReference>
<dbReference type="STRING" id="291195.A0A437AIL1"/>
<dbReference type="InterPro" id="IPR018303">
    <property type="entry name" value="ATPase_P-typ_P_site"/>
</dbReference>
<dbReference type="PANTHER" id="PTHR45630:SF8">
    <property type="entry name" value="CATION-TRANSPORTING ATPASE"/>
    <property type="match status" value="1"/>
</dbReference>
<evidence type="ECO:0000259" key="12">
    <source>
        <dbReference type="SMART" id="SM00891"/>
    </source>
</evidence>
<dbReference type="Gene3D" id="3.40.1110.10">
    <property type="entry name" value="Calcium-transporting ATPase, cytoplasmic domain N"/>
    <property type="match status" value="1"/>
</dbReference>
<dbReference type="Pfam" id="PF21136">
    <property type="entry name" value="WHD_MUS81"/>
    <property type="match status" value="1"/>
</dbReference>
<dbReference type="GO" id="GO:0005524">
    <property type="term" value="F:ATP binding"/>
    <property type="evidence" value="ECO:0007669"/>
    <property type="project" value="UniProtKB-KW"/>
</dbReference>
<proteinExistence type="predicted"/>
<dbReference type="Gene3D" id="1.10.10.10">
    <property type="entry name" value="Winged helix-like DNA-binding domain superfamily/Winged helix DNA-binding domain"/>
    <property type="match status" value="1"/>
</dbReference>
<dbReference type="GO" id="GO:0006302">
    <property type="term" value="P:double-strand break repair"/>
    <property type="evidence" value="ECO:0007669"/>
    <property type="project" value="UniProtKB-ARBA"/>
</dbReference>
<dbReference type="GO" id="GO:0003677">
    <property type="term" value="F:DNA binding"/>
    <property type="evidence" value="ECO:0007669"/>
    <property type="project" value="InterPro"/>
</dbReference>
<keyword evidence="6" id="KW-0067">ATP-binding</keyword>
<comment type="subcellular location">
    <subcellularLocation>
        <location evidence="1">Membrane</location>
        <topology evidence="1">Multi-pass membrane protein</topology>
    </subcellularLocation>
</comment>
<dbReference type="AlphaFoldDB" id="A0A437AIL1"/>
<evidence type="ECO:0000256" key="7">
    <source>
        <dbReference type="ARBA" id="ARBA00022842"/>
    </source>
</evidence>
<feature type="transmembrane region" description="Helical" evidence="11">
    <location>
        <begin position="676"/>
        <end position="695"/>
    </location>
</feature>
<evidence type="ECO:0000256" key="9">
    <source>
        <dbReference type="ARBA" id="ARBA00022989"/>
    </source>
</evidence>
<dbReference type="Proteomes" id="UP000282876">
    <property type="component" value="Unassembled WGS sequence"/>
</dbReference>
<dbReference type="InterPro" id="IPR006166">
    <property type="entry name" value="ERCC4_domain"/>
</dbReference>
<evidence type="ECO:0000256" key="6">
    <source>
        <dbReference type="ARBA" id="ARBA00022840"/>
    </source>
</evidence>
<keyword evidence="14" id="KW-1185">Reference proteome</keyword>
<evidence type="ECO:0000256" key="8">
    <source>
        <dbReference type="ARBA" id="ARBA00022967"/>
    </source>
</evidence>
<dbReference type="SFLD" id="SFLDS00003">
    <property type="entry name" value="Haloacid_Dehalogenase"/>
    <property type="match status" value="1"/>
</dbReference>
<dbReference type="CDD" id="cd20074">
    <property type="entry name" value="XPF_nuclease_Mus81"/>
    <property type="match status" value="1"/>
</dbReference>
<keyword evidence="7" id="KW-0460">Magnesium</keyword>
<evidence type="ECO:0000256" key="11">
    <source>
        <dbReference type="SAM" id="Phobius"/>
    </source>
</evidence>
<sequence>FFVLAYPGLPTSLMFGVSLAQQRLFKKGILCFDKERINTAGLINLIVFDKTGTLTEEGLDVCLIDKMYAEANVKKEEEESEESVKEIEAPTFETEILVKEDNSPKTIYETGSTCEQNIDYVEKMECFEQDFYKEMDNEEFNDYFCSGEEESEEKLVKNENEVDLMDIGMAVCHGAIKYNEEVVGDPLDVKMFVHSKGEMSNDKIVKLGELEIKIIKVVDFNAKVRRMSVLVSFRNRIFIFTKGSPEAIKELLKEISEDYDDRVGEYAMDGYRVISMACLEINSNGKLIDFDSKVKFNKNDKKVFLDPGINFDLNSLNYNTIENYTHKLLGVLVFANTIKPESQGVISELMKANIGCLMATGDNILTSISVANELGILEPEVPLIFPALQEDAKSIYDIEWISVGDEEIIFDKNKLIVYKKNEKINNYLFNIAIEGKEYEFLKQDKNYFDLILEKGKIFARMNPEQKKMLVEDLQNRNVRVCFCGDGANDMAALKEADVGIALAQNEASVASSFTSLITNISAVTTVLKEGRCALISSFSTFKYFFIIIILQFFFYYGLFYFFFNIVSDFQSLHTDLLGTLIISMFVNNLPPGKALSSKKIHDTFFTKKTIRHVLITLIYCLLIISLPFVYCDAPKNFNNESSSLATSLFFIFCTQIIVLGYFFNEGKPHRKCRNRHVVFIIYLSLFTLFTFFLFVSNGKNIICRYFKLVKLPNDILEEKISIKPKKVYIPSFRSGGYAILKVLSEEDGLTKSQISVRGKFYCDTEFNSKLQYSAFSSIKTLLKKKLVFTEGKPIKYFLTELGKEISQKLPQNNTVIEKEDKIKLLIDSREMKDKKSRDFFQKELEKEGLILETCNLEVGDFVWLKNDSVLDLIIERKKGSDFVSSITDGRLKEQMERLKNSGISKIFYLIEGLKSQDMNQNENFIKSVLSDIKKKEITVVETENINESIRFILQVDKYLKYTEIKEACTYEEFISKNAIIFSYLKAKNRFFHSYNFNKCEKL</sequence>
<dbReference type="SMART" id="SM00891">
    <property type="entry name" value="ERCC4"/>
    <property type="match status" value="1"/>
</dbReference>
<evidence type="ECO:0000256" key="3">
    <source>
        <dbReference type="ARBA" id="ARBA00022692"/>
    </source>
</evidence>
<feature type="non-terminal residue" evidence="13">
    <location>
        <position position="1"/>
    </location>
</feature>
<dbReference type="InterPro" id="IPR001757">
    <property type="entry name" value="P_typ_ATPase"/>
</dbReference>
<dbReference type="InterPro" id="IPR047416">
    <property type="entry name" value="XPF_nuclease_Mus81"/>
</dbReference>
<dbReference type="Gene3D" id="3.40.50.10130">
    <property type="match status" value="1"/>
</dbReference>
<dbReference type="Gene3D" id="3.40.50.1000">
    <property type="entry name" value="HAD superfamily/HAD-like"/>
    <property type="match status" value="1"/>
</dbReference>
<dbReference type="InterPro" id="IPR023299">
    <property type="entry name" value="ATPase_P-typ_cyto_dom_N"/>
</dbReference>
<evidence type="ECO:0000256" key="5">
    <source>
        <dbReference type="ARBA" id="ARBA00022741"/>
    </source>
</evidence>
<keyword evidence="4" id="KW-0479">Metal-binding</keyword>
<keyword evidence="8" id="KW-1278">Translocase</keyword>
<dbReference type="GO" id="GO:0016887">
    <property type="term" value="F:ATP hydrolysis activity"/>
    <property type="evidence" value="ECO:0007669"/>
    <property type="project" value="InterPro"/>
</dbReference>
<keyword evidence="10 11" id="KW-0472">Membrane</keyword>
<feature type="transmembrane region" description="Helical" evidence="11">
    <location>
        <begin position="642"/>
        <end position="664"/>
    </location>
</feature>
<dbReference type="SUPFAM" id="SSF56784">
    <property type="entry name" value="HAD-like"/>
    <property type="match status" value="1"/>
</dbReference>
<dbReference type="InterPro" id="IPR047417">
    <property type="entry name" value="WHD_MUS81"/>
</dbReference>
<evidence type="ECO:0000256" key="4">
    <source>
        <dbReference type="ARBA" id="ARBA00022723"/>
    </source>
</evidence>